<accession>A0A9Q0CW77</accession>
<evidence type="ECO:0000256" key="11">
    <source>
        <dbReference type="ARBA" id="ARBA00023008"/>
    </source>
</evidence>
<dbReference type="InterPro" id="IPR033138">
    <property type="entry name" value="Cu_oxidase_CS"/>
</dbReference>
<comment type="subunit">
    <text evidence="4">Dimer.</text>
</comment>
<keyword evidence="8" id="KW-0479">Metal-binding</keyword>
<keyword evidence="12" id="KW-1015">Disulfide bond</keyword>
<dbReference type="OrthoDB" id="2121828at2759"/>
<evidence type="ECO:0000256" key="3">
    <source>
        <dbReference type="ARBA" id="ARBA00010609"/>
    </source>
</evidence>
<evidence type="ECO:0000256" key="6">
    <source>
        <dbReference type="ARBA" id="ARBA00022095"/>
    </source>
</evidence>
<keyword evidence="7" id="KW-0964">Secreted</keyword>
<evidence type="ECO:0000256" key="4">
    <source>
        <dbReference type="ARBA" id="ARBA00011473"/>
    </source>
</evidence>
<proteinExistence type="inferred from homology"/>
<protein>
    <recommendedName>
        <fullName evidence="6">L-ascorbate oxidase</fullName>
        <ecNumber evidence="5">1.10.3.3</ecNumber>
    </recommendedName>
</protein>
<dbReference type="InterPro" id="IPR034267">
    <property type="entry name" value="CuRO_3_AAO"/>
</dbReference>
<comment type="caution">
    <text evidence="18">The sequence shown here is derived from an EMBL/GenBank/DDBJ whole genome shotgun (WGS) entry which is preliminary data.</text>
</comment>
<organism evidence="18 19">
    <name type="scientific">Rhynchospora breviuscula</name>
    <dbReference type="NCBI Taxonomy" id="2022672"/>
    <lineage>
        <taxon>Eukaryota</taxon>
        <taxon>Viridiplantae</taxon>
        <taxon>Streptophyta</taxon>
        <taxon>Embryophyta</taxon>
        <taxon>Tracheophyta</taxon>
        <taxon>Spermatophyta</taxon>
        <taxon>Magnoliopsida</taxon>
        <taxon>Liliopsida</taxon>
        <taxon>Poales</taxon>
        <taxon>Cyperaceae</taxon>
        <taxon>Cyperoideae</taxon>
        <taxon>Rhynchosporeae</taxon>
        <taxon>Rhynchospora</taxon>
    </lineage>
</organism>
<dbReference type="InterPro" id="IPR008972">
    <property type="entry name" value="Cupredoxin"/>
</dbReference>
<feature type="domain" description="Plastocyanin-like" evidence="17">
    <location>
        <begin position="38"/>
        <end position="147"/>
    </location>
</feature>
<dbReference type="PROSITE" id="PS51257">
    <property type="entry name" value="PROKAR_LIPOPROTEIN"/>
    <property type="match status" value="1"/>
</dbReference>
<feature type="signal peptide" evidence="14">
    <location>
        <begin position="1"/>
        <end position="25"/>
    </location>
</feature>
<evidence type="ECO:0000313" key="18">
    <source>
        <dbReference type="EMBL" id="KAJ1701282.1"/>
    </source>
</evidence>
<dbReference type="EMBL" id="JAMQYH010000001">
    <property type="protein sequence ID" value="KAJ1701282.1"/>
    <property type="molecule type" value="Genomic_DNA"/>
</dbReference>
<keyword evidence="10" id="KW-0560">Oxidoreductase</keyword>
<dbReference type="InterPro" id="IPR001117">
    <property type="entry name" value="Cu-oxidase_2nd"/>
</dbReference>
<keyword evidence="9" id="KW-0677">Repeat</keyword>
<dbReference type="AlphaFoldDB" id="A0A9Q0CW77"/>
<evidence type="ECO:0000256" key="14">
    <source>
        <dbReference type="SAM" id="SignalP"/>
    </source>
</evidence>
<feature type="chain" id="PRO_5040464662" description="L-ascorbate oxidase" evidence="14">
    <location>
        <begin position="26"/>
        <end position="568"/>
    </location>
</feature>
<dbReference type="EC" id="1.10.3.3" evidence="5"/>
<dbReference type="GO" id="GO:0005576">
    <property type="term" value="C:extracellular region"/>
    <property type="evidence" value="ECO:0007669"/>
    <property type="project" value="UniProtKB-SubCell"/>
</dbReference>
<comment type="similarity">
    <text evidence="3">Belongs to the multicopper oxidase family.</text>
</comment>
<dbReference type="NCBIfam" id="TIGR03388">
    <property type="entry name" value="ascorbase"/>
    <property type="match status" value="1"/>
</dbReference>
<evidence type="ECO:0000256" key="9">
    <source>
        <dbReference type="ARBA" id="ARBA00022737"/>
    </source>
</evidence>
<keyword evidence="19" id="KW-1185">Reference proteome</keyword>
<dbReference type="Gene3D" id="2.60.40.420">
    <property type="entry name" value="Cupredoxins - blue copper proteins"/>
    <property type="match status" value="3"/>
</dbReference>
<comment type="subcellular location">
    <subcellularLocation>
        <location evidence="2">Secreted</location>
    </subcellularLocation>
</comment>
<evidence type="ECO:0000256" key="12">
    <source>
        <dbReference type="ARBA" id="ARBA00023157"/>
    </source>
</evidence>
<evidence type="ECO:0000259" key="16">
    <source>
        <dbReference type="Pfam" id="PF07731"/>
    </source>
</evidence>
<dbReference type="PANTHER" id="PTHR11709:SF218">
    <property type="entry name" value="L-ASCORBATE OXIDASE"/>
    <property type="match status" value="1"/>
</dbReference>
<dbReference type="CDD" id="cd13893">
    <property type="entry name" value="CuRO_3_AAO"/>
    <property type="match status" value="1"/>
</dbReference>
<evidence type="ECO:0000256" key="13">
    <source>
        <dbReference type="ARBA" id="ARBA00048908"/>
    </source>
</evidence>
<dbReference type="Pfam" id="PF07731">
    <property type="entry name" value="Cu-oxidase_2"/>
    <property type="match status" value="1"/>
</dbReference>
<reference evidence="18" key="1">
    <citation type="journal article" date="2022" name="Cell">
        <title>Repeat-based holocentromeres influence genome architecture and karyotype evolution.</title>
        <authorList>
            <person name="Hofstatter P.G."/>
            <person name="Thangavel G."/>
            <person name="Lux T."/>
            <person name="Neumann P."/>
            <person name="Vondrak T."/>
            <person name="Novak P."/>
            <person name="Zhang M."/>
            <person name="Costa L."/>
            <person name="Castellani M."/>
            <person name="Scott A."/>
            <person name="Toegelov H."/>
            <person name="Fuchs J."/>
            <person name="Mata-Sucre Y."/>
            <person name="Dias Y."/>
            <person name="Vanzela A.L.L."/>
            <person name="Huettel B."/>
            <person name="Almeida C.C.S."/>
            <person name="Simkova H."/>
            <person name="Souza G."/>
            <person name="Pedrosa-Harand A."/>
            <person name="Macas J."/>
            <person name="Mayer K.F.X."/>
            <person name="Houben A."/>
            <person name="Marques A."/>
        </authorList>
    </citation>
    <scope>NUCLEOTIDE SEQUENCE</scope>
    <source>
        <strain evidence="18">RhyBre1mFocal</strain>
    </source>
</reference>
<comment type="catalytic activity">
    <reaction evidence="13">
        <text>4 L-ascorbate + O2 = 4 monodehydro-L-ascorbate radical + 2 H2O</text>
        <dbReference type="Rhea" id="RHEA:30243"/>
        <dbReference type="ChEBI" id="CHEBI:15377"/>
        <dbReference type="ChEBI" id="CHEBI:15379"/>
        <dbReference type="ChEBI" id="CHEBI:38290"/>
        <dbReference type="ChEBI" id="CHEBI:59513"/>
        <dbReference type="EC" id="1.10.3.3"/>
    </reaction>
</comment>
<evidence type="ECO:0000256" key="5">
    <source>
        <dbReference type="ARBA" id="ARBA00012301"/>
    </source>
</evidence>
<evidence type="ECO:0000256" key="10">
    <source>
        <dbReference type="ARBA" id="ARBA00023002"/>
    </source>
</evidence>
<dbReference type="Pfam" id="PF07732">
    <property type="entry name" value="Cu-oxidase_3"/>
    <property type="match status" value="1"/>
</dbReference>
<evidence type="ECO:0000256" key="8">
    <source>
        <dbReference type="ARBA" id="ARBA00022723"/>
    </source>
</evidence>
<dbReference type="Proteomes" id="UP001151287">
    <property type="component" value="Unassembled WGS sequence"/>
</dbReference>
<feature type="domain" description="Plastocyanin-like" evidence="16">
    <location>
        <begin position="425"/>
        <end position="547"/>
    </location>
</feature>
<dbReference type="Pfam" id="PF00394">
    <property type="entry name" value="Cu-oxidase"/>
    <property type="match status" value="1"/>
</dbReference>
<keyword evidence="11" id="KW-0186">Copper</keyword>
<keyword evidence="14" id="KW-0732">Signal</keyword>
<dbReference type="SUPFAM" id="SSF49503">
    <property type="entry name" value="Cupredoxins"/>
    <property type="match status" value="3"/>
</dbReference>
<feature type="domain" description="Plastocyanin-like" evidence="15">
    <location>
        <begin position="161"/>
        <end position="320"/>
    </location>
</feature>
<dbReference type="InterPro" id="IPR002355">
    <property type="entry name" value="Cu_oxidase_Cu_BS"/>
</dbReference>
<sequence length="568" mass="63691">MPLATKPLIFFIIFASSLLIACVQAKVHHHKWEISYQFKSPDCLKKLAVTINGQTPGPTIYATEGDTVVIEVKNNLLTENVAIHWHGIRQIGTPWMDGTEGVTQCPILPGDTFIYRYVVDQAGTYIYHAHYGMQRSAGLNGMIVVKVPDGFKEPFTYDREHSILLNDWWHNSTYEQAAGLALPGKQFTWVGEPHSLLINGRGKFNCSLNVGGTCNSTNPECAPYMLTVVPGKTYRLRIASVTSLSALNFEIEGHSLTVVEADGHYVDPFVVKNLNIYSGETYSVILKADQDPTRNYWLASNVVSRKPSTPTGTGILHYYGVPRGRLPTNVPPMGPLWNDTMYRFNQSVAIHAHPSFVESPPSKSNRMINLLNTQNRVNGVMRWSVNNVSFDLPHTPYLIALKNNLHHVFEQRPPPDTYDVKTYDIFIVPLNPNATRSNSIYKLEYGSVVDVILQNANTLTANNSETHPWHLHGHDFWVLGYGLGKFDPESDPKRYNLKNPILKNTVVVHPLGWTAIRFKADNPGVWAFHCHVESHFFMGMGIVFEEGVEKLGQLPTFIMGCGESKFGN</sequence>
<evidence type="ECO:0000259" key="17">
    <source>
        <dbReference type="Pfam" id="PF07732"/>
    </source>
</evidence>
<dbReference type="FunFam" id="2.60.40.420:FF:000045">
    <property type="entry name" value="Laccase 2"/>
    <property type="match status" value="1"/>
</dbReference>
<comment type="cofactor">
    <cofactor evidence="1">
        <name>Cu cation</name>
        <dbReference type="ChEBI" id="CHEBI:23378"/>
    </cofactor>
</comment>
<evidence type="ECO:0000256" key="7">
    <source>
        <dbReference type="ARBA" id="ARBA00022525"/>
    </source>
</evidence>
<dbReference type="InterPro" id="IPR017760">
    <property type="entry name" value="L-ascorbate_oxidase_pln"/>
</dbReference>
<evidence type="ECO:0000256" key="2">
    <source>
        <dbReference type="ARBA" id="ARBA00004613"/>
    </source>
</evidence>
<dbReference type="PANTHER" id="PTHR11709">
    <property type="entry name" value="MULTI-COPPER OXIDASE"/>
    <property type="match status" value="1"/>
</dbReference>
<name>A0A9Q0CW77_9POAL</name>
<dbReference type="PROSITE" id="PS00080">
    <property type="entry name" value="MULTICOPPER_OXIDASE2"/>
    <property type="match status" value="1"/>
</dbReference>
<dbReference type="GO" id="GO:0005507">
    <property type="term" value="F:copper ion binding"/>
    <property type="evidence" value="ECO:0007669"/>
    <property type="project" value="InterPro"/>
</dbReference>
<dbReference type="InterPro" id="IPR045087">
    <property type="entry name" value="Cu-oxidase_fam"/>
</dbReference>
<dbReference type="PROSITE" id="PS00079">
    <property type="entry name" value="MULTICOPPER_OXIDASE1"/>
    <property type="match status" value="1"/>
</dbReference>
<evidence type="ECO:0000313" key="19">
    <source>
        <dbReference type="Proteomes" id="UP001151287"/>
    </source>
</evidence>
<dbReference type="InterPro" id="IPR011706">
    <property type="entry name" value="Cu-oxidase_C"/>
</dbReference>
<dbReference type="InterPro" id="IPR011707">
    <property type="entry name" value="Cu-oxidase-like_N"/>
</dbReference>
<gene>
    <name evidence="18" type="ORF">LUZ63_001061</name>
</gene>
<dbReference type="GO" id="GO:0008447">
    <property type="term" value="F:L-ascorbate oxidase activity"/>
    <property type="evidence" value="ECO:0007669"/>
    <property type="project" value="UniProtKB-EC"/>
</dbReference>
<evidence type="ECO:0000256" key="1">
    <source>
        <dbReference type="ARBA" id="ARBA00001935"/>
    </source>
</evidence>
<evidence type="ECO:0000259" key="15">
    <source>
        <dbReference type="Pfam" id="PF00394"/>
    </source>
</evidence>